<dbReference type="EMBL" id="CP111020">
    <property type="protein sequence ID" value="WAR13946.1"/>
    <property type="molecule type" value="Genomic_DNA"/>
</dbReference>
<feature type="region of interest" description="Disordered" evidence="1">
    <location>
        <begin position="69"/>
        <end position="123"/>
    </location>
</feature>
<dbReference type="Proteomes" id="UP001164746">
    <property type="component" value="Chromosome 9"/>
</dbReference>
<reference evidence="2" key="1">
    <citation type="submission" date="2022-11" db="EMBL/GenBank/DDBJ databases">
        <title>Centuries of genome instability and evolution in soft-shell clam transmissible cancer (bioRxiv).</title>
        <authorList>
            <person name="Hart S.F.M."/>
            <person name="Yonemitsu M.A."/>
            <person name="Giersch R.M."/>
            <person name="Beal B.F."/>
            <person name="Arriagada G."/>
            <person name="Davis B.W."/>
            <person name="Ostrander E.A."/>
            <person name="Goff S.P."/>
            <person name="Metzger M.J."/>
        </authorList>
    </citation>
    <scope>NUCLEOTIDE SEQUENCE</scope>
    <source>
        <strain evidence="2">MELC-2E11</strain>
        <tissue evidence="2">Siphon/mantle</tissue>
    </source>
</reference>
<name>A0ABY7F3M9_MYAAR</name>
<dbReference type="PANTHER" id="PTHR31751">
    <property type="entry name" value="SI:CH211-108C17.2-RELATED-RELATED"/>
    <property type="match status" value="1"/>
</dbReference>
<evidence type="ECO:0000256" key="1">
    <source>
        <dbReference type="SAM" id="MobiDB-lite"/>
    </source>
</evidence>
<organism evidence="2 3">
    <name type="scientific">Mya arenaria</name>
    <name type="common">Soft-shell clam</name>
    <dbReference type="NCBI Taxonomy" id="6604"/>
    <lineage>
        <taxon>Eukaryota</taxon>
        <taxon>Metazoa</taxon>
        <taxon>Spiralia</taxon>
        <taxon>Lophotrochozoa</taxon>
        <taxon>Mollusca</taxon>
        <taxon>Bivalvia</taxon>
        <taxon>Autobranchia</taxon>
        <taxon>Heteroconchia</taxon>
        <taxon>Euheterodonta</taxon>
        <taxon>Imparidentia</taxon>
        <taxon>Neoheterodontei</taxon>
        <taxon>Myida</taxon>
        <taxon>Myoidea</taxon>
        <taxon>Myidae</taxon>
        <taxon>Mya</taxon>
    </lineage>
</organism>
<feature type="compositionally biased region" description="Polar residues" evidence="1">
    <location>
        <begin position="69"/>
        <end position="83"/>
    </location>
</feature>
<evidence type="ECO:0000313" key="2">
    <source>
        <dbReference type="EMBL" id="WAR13946.1"/>
    </source>
</evidence>
<proteinExistence type="predicted"/>
<keyword evidence="3" id="KW-1185">Reference proteome</keyword>
<evidence type="ECO:0000313" key="3">
    <source>
        <dbReference type="Proteomes" id="UP001164746"/>
    </source>
</evidence>
<accession>A0ABY7F3M9</accession>
<protein>
    <submittedName>
        <fullName evidence="2">Uncharacterized protein</fullName>
    </submittedName>
</protein>
<dbReference type="PANTHER" id="PTHR31751:SF7">
    <property type="entry name" value="THAP-TYPE DOMAIN-CONTAINING PROTEIN"/>
    <property type="match status" value="1"/>
</dbReference>
<gene>
    <name evidence="2" type="ORF">MAR_004051</name>
</gene>
<sequence length="591" mass="68183">MATRNLEASKSGIYIGSETERWERIKVENGLKSDRELATFLIDSYLHHKDKPETRVMHMTHMTSTPCQGYIPQHSQKTPSVSEVSAPETDSEIMSGIEVLKSSDESSTQHSPEKRPSKQKLQSSSFVNPLDITLDCTFSDTDESLTDDPDYEPSFALTAVCKEGHSNGRWCSQPLLNRRVHSGDFLISATTVLSGNNFSKLKLWADMLKLKFPSEQQFFRVQGAYLVPTVDSYWQEHQQDLIQSFHGQDVIVLGDGCNDSPGHCAQYCSYTLMENDSKKILTLKTMEKRETDRKSAAMEKKALKACLEELLDKDVCTDNKEQKGIFHSHDIWHVAKNLGKKLTKLSLKKDNRILRDWIKDIVNHFWYACKVAETEAQFKGIWVSVLHHVTDEHEWLISYGDDGCNECHHGPLAAEDRDKPWLHRIKNSAVLKDLSSVVMDKRLLKKVAYYLKFRSTAELEGFHQHLLMYCAKRFAYTPPVYRMRNLLAALNHNLHQDRSVQFNKNGSMRLRRVFNKKSGRWSVYPVKEQKKYQYIRTMLKRALRLRLDDRVGMSQKRVLKEGDPRRISKNLAPLSPKATKEIVLEQKSRFK</sequence>